<evidence type="ECO:0000256" key="3">
    <source>
        <dbReference type="SAM" id="MobiDB-lite"/>
    </source>
</evidence>
<feature type="compositionally biased region" description="Basic and acidic residues" evidence="3">
    <location>
        <begin position="7"/>
        <end position="18"/>
    </location>
</feature>
<feature type="region of interest" description="Disordered" evidence="3">
    <location>
        <begin position="1"/>
        <end position="27"/>
    </location>
</feature>
<keyword evidence="4" id="KW-0812">Transmembrane</keyword>
<evidence type="ECO:0000256" key="4">
    <source>
        <dbReference type="SAM" id="Phobius"/>
    </source>
</evidence>
<protein>
    <recommendedName>
        <fullName evidence="7">Mce-associated membrane protein</fullName>
    </recommendedName>
</protein>
<feature type="transmembrane region" description="Helical" evidence="4">
    <location>
        <begin position="37"/>
        <end position="60"/>
    </location>
</feature>
<gene>
    <name evidence="5" type="ORF">LHJ74_21280</name>
</gene>
<keyword evidence="2 4" id="KW-0472">Membrane</keyword>
<dbReference type="PANTHER" id="PTHR37042">
    <property type="entry name" value="OUTER MEMBRANE PROTEIN RV1973"/>
    <property type="match status" value="1"/>
</dbReference>
<keyword evidence="4" id="KW-1133">Transmembrane helix</keyword>
<proteinExistence type="predicted"/>
<comment type="subcellular location">
    <subcellularLocation>
        <location evidence="1">Membrane</location>
    </subcellularLocation>
</comment>
<evidence type="ECO:0008006" key="7">
    <source>
        <dbReference type="Google" id="ProtNLM"/>
    </source>
</evidence>
<evidence type="ECO:0000313" key="6">
    <source>
        <dbReference type="Proteomes" id="UP001156389"/>
    </source>
</evidence>
<dbReference type="RefSeq" id="WP_260219729.1">
    <property type="nucleotide sequence ID" value="NZ_JAJAGO010000010.1"/>
</dbReference>
<dbReference type="Proteomes" id="UP001156389">
    <property type="component" value="Unassembled WGS sequence"/>
</dbReference>
<evidence type="ECO:0000256" key="1">
    <source>
        <dbReference type="ARBA" id="ARBA00004370"/>
    </source>
</evidence>
<organism evidence="5 6">
    <name type="scientific">Streptomyces gossypii</name>
    <dbReference type="NCBI Taxonomy" id="2883101"/>
    <lineage>
        <taxon>Bacteria</taxon>
        <taxon>Bacillati</taxon>
        <taxon>Actinomycetota</taxon>
        <taxon>Actinomycetes</taxon>
        <taxon>Kitasatosporales</taxon>
        <taxon>Streptomycetaceae</taxon>
        <taxon>Streptomyces</taxon>
    </lineage>
</organism>
<keyword evidence="6" id="KW-1185">Reference proteome</keyword>
<dbReference type="PANTHER" id="PTHR37042:SF4">
    <property type="entry name" value="OUTER MEMBRANE PROTEIN RV1973"/>
    <property type="match status" value="1"/>
</dbReference>
<reference evidence="5 6" key="1">
    <citation type="submission" date="2021-10" db="EMBL/GenBank/DDBJ databases">
        <title>Streptomyces gossypii sp. nov., isolated from soil collected from cotton field.</title>
        <authorList>
            <person name="Ge X."/>
            <person name="Chen X."/>
            <person name="Liu W."/>
        </authorList>
    </citation>
    <scope>NUCLEOTIDE SEQUENCE [LARGE SCALE GENOMIC DNA]</scope>
    <source>
        <strain evidence="5 6">N2-109</strain>
    </source>
</reference>
<dbReference type="EMBL" id="JAJAGO010000010">
    <property type="protein sequence ID" value="MCT2592406.1"/>
    <property type="molecule type" value="Genomic_DNA"/>
</dbReference>
<comment type="caution">
    <text evidence="5">The sequence shown here is derived from an EMBL/GenBank/DDBJ whole genome shotgun (WGS) entry which is preliminary data.</text>
</comment>
<name>A0ABT2JXF6_9ACTN</name>
<evidence type="ECO:0000313" key="5">
    <source>
        <dbReference type="EMBL" id="MCT2592406.1"/>
    </source>
</evidence>
<evidence type="ECO:0000256" key="2">
    <source>
        <dbReference type="ARBA" id="ARBA00023136"/>
    </source>
</evidence>
<accession>A0ABT2JXF6</accession>
<sequence length="196" mass="20965">MSVTDEAEARLPEQHPGEPEPEAAPAPARRWRRWSTLAPSLLSAVLLLASTLLTVLTAGLHDSPAAGNKALTDTAATDRVTGEIRSALGRILSYSPDSLAATERDAKTLLRGQAAKEYDALLASVRQRVTDQGLTLTTQVVRIGVSHLSGDTARLLAFLDQTTRRDGEKATAVPAQLSVTAELDGGHWRITKLKAR</sequence>